<dbReference type="EMBL" id="UINC01002603">
    <property type="protein sequence ID" value="SUZ98416.1"/>
    <property type="molecule type" value="Genomic_DNA"/>
</dbReference>
<accession>A0A381S2V3</accession>
<protein>
    <recommendedName>
        <fullName evidence="2">Ubiquitinol-cytochrome C reductase Fe-S subunit TAT signal domain-containing protein</fullName>
    </recommendedName>
</protein>
<reference evidence="1" key="1">
    <citation type="submission" date="2018-05" db="EMBL/GenBank/DDBJ databases">
        <authorList>
            <person name="Lanie J.A."/>
            <person name="Ng W.-L."/>
            <person name="Kazmierczak K.M."/>
            <person name="Andrzejewski T.M."/>
            <person name="Davidsen T.M."/>
            <person name="Wayne K.J."/>
            <person name="Tettelin H."/>
            <person name="Glass J.I."/>
            <person name="Rusch D."/>
            <person name="Podicherti R."/>
            <person name="Tsui H.-C.T."/>
            <person name="Winkler M.E."/>
        </authorList>
    </citation>
    <scope>NUCLEOTIDE SEQUENCE</scope>
</reference>
<gene>
    <name evidence="1" type="ORF">METZ01_LOCUS51270</name>
</gene>
<name>A0A381S2V3_9ZZZZ</name>
<feature type="non-terminal residue" evidence="1">
    <location>
        <position position="29"/>
    </location>
</feature>
<evidence type="ECO:0000313" key="1">
    <source>
        <dbReference type="EMBL" id="SUZ98416.1"/>
    </source>
</evidence>
<sequence length="29" mass="3190">MYKSAKTTRRKFLLGSASAIGLSLNYSKP</sequence>
<evidence type="ECO:0008006" key="2">
    <source>
        <dbReference type="Google" id="ProtNLM"/>
    </source>
</evidence>
<dbReference type="AlphaFoldDB" id="A0A381S2V3"/>
<organism evidence="1">
    <name type="scientific">marine metagenome</name>
    <dbReference type="NCBI Taxonomy" id="408172"/>
    <lineage>
        <taxon>unclassified sequences</taxon>
        <taxon>metagenomes</taxon>
        <taxon>ecological metagenomes</taxon>
    </lineage>
</organism>
<proteinExistence type="predicted"/>